<protein>
    <submittedName>
        <fullName evidence="1">Uncharacterized protein</fullName>
    </submittedName>
</protein>
<keyword evidence="2" id="KW-1185">Reference proteome</keyword>
<name>A0ABV8H3C1_9BACI</name>
<dbReference type="EMBL" id="JBHSAO010000011">
    <property type="protein sequence ID" value="MFC4025314.1"/>
    <property type="molecule type" value="Genomic_DNA"/>
</dbReference>
<evidence type="ECO:0000313" key="1">
    <source>
        <dbReference type="EMBL" id="MFC4025314.1"/>
    </source>
</evidence>
<proteinExistence type="predicted"/>
<dbReference type="Proteomes" id="UP001595772">
    <property type="component" value="Unassembled WGS sequence"/>
</dbReference>
<accession>A0ABV8H3C1</accession>
<dbReference type="RefSeq" id="WP_379497799.1">
    <property type="nucleotide sequence ID" value="NZ_JBHSAO010000011.1"/>
</dbReference>
<comment type="caution">
    <text evidence="1">The sequence shown here is derived from an EMBL/GenBank/DDBJ whole genome shotgun (WGS) entry which is preliminary data.</text>
</comment>
<organism evidence="1 2">
    <name type="scientific">Oceanobacillus longus</name>
    <dbReference type="NCBI Taxonomy" id="930120"/>
    <lineage>
        <taxon>Bacteria</taxon>
        <taxon>Bacillati</taxon>
        <taxon>Bacillota</taxon>
        <taxon>Bacilli</taxon>
        <taxon>Bacillales</taxon>
        <taxon>Bacillaceae</taxon>
        <taxon>Oceanobacillus</taxon>
    </lineage>
</organism>
<evidence type="ECO:0000313" key="2">
    <source>
        <dbReference type="Proteomes" id="UP001595772"/>
    </source>
</evidence>
<sequence>MFWINIDKPTKTIKIHQANCKYILKQESSYKGLERELRDGGWFAIDSTEQAQQFFYYSYPDFKRRQCNACKHEA</sequence>
<reference evidence="2" key="1">
    <citation type="journal article" date="2019" name="Int. J. Syst. Evol. Microbiol.">
        <title>The Global Catalogue of Microorganisms (GCM) 10K type strain sequencing project: providing services to taxonomists for standard genome sequencing and annotation.</title>
        <authorList>
            <consortium name="The Broad Institute Genomics Platform"/>
            <consortium name="The Broad Institute Genome Sequencing Center for Infectious Disease"/>
            <person name="Wu L."/>
            <person name="Ma J."/>
        </authorList>
    </citation>
    <scope>NUCLEOTIDE SEQUENCE [LARGE SCALE GENOMIC DNA]</scope>
    <source>
        <strain evidence="2">IBRC-M 10703</strain>
    </source>
</reference>
<gene>
    <name evidence="1" type="ORF">ACFOUV_16070</name>
</gene>